<dbReference type="GO" id="GO:0016757">
    <property type="term" value="F:glycosyltransferase activity"/>
    <property type="evidence" value="ECO:0007669"/>
    <property type="project" value="UniProtKB-KW"/>
</dbReference>
<organism evidence="12 13">
    <name type="scientific">Streptomyces angustmyceticus</name>
    <dbReference type="NCBI Taxonomy" id="285578"/>
    <lineage>
        <taxon>Bacteria</taxon>
        <taxon>Bacillati</taxon>
        <taxon>Actinomycetota</taxon>
        <taxon>Actinomycetes</taxon>
        <taxon>Kitasatosporales</taxon>
        <taxon>Streptomycetaceae</taxon>
        <taxon>Streptomyces</taxon>
    </lineage>
</organism>
<evidence type="ECO:0000256" key="9">
    <source>
        <dbReference type="ARBA" id="ARBA00040345"/>
    </source>
</evidence>
<proteinExistence type="inferred from homology"/>
<dbReference type="Gene3D" id="3.90.550.10">
    <property type="entry name" value="Spore Coat Polysaccharide Biosynthesis Protein SpsA, Chain A"/>
    <property type="match status" value="1"/>
</dbReference>
<evidence type="ECO:0000256" key="5">
    <source>
        <dbReference type="ARBA" id="ARBA00023136"/>
    </source>
</evidence>
<evidence type="ECO:0000313" key="13">
    <source>
        <dbReference type="Proteomes" id="UP000325598"/>
    </source>
</evidence>
<keyword evidence="3" id="KW-0328">Glycosyltransferase</keyword>
<keyword evidence="2" id="KW-1003">Cell membrane</keyword>
<comment type="similarity">
    <text evidence="8">Belongs to the glycosyltransferase 2 family. CrtQ subfamily.</text>
</comment>
<evidence type="ECO:0000256" key="4">
    <source>
        <dbReference type="ARBA" id="ARBA00022679"/>
    </source>
</evidence>
<dbReference type="PANTHER" id="PTHR43646:SF2">
    <property type="entry name" value="GLYCOSYLTRANSFERASE 2-LIKE DOMAIN-CONTAINING PROTEIN"/>
    <property type="match status" value="1"/>
</dbReference>
<comment type="caution">
    <text evidence="12">The sequence shown here is derived from an EMBL/GenBank/DDBJ whole genome shotgun (WGS) entry which is preliminary data.</text>
</comment>
<comment type="pathway">
    <text evidence="7">Carotenoid biosynthesis; staphyloxanthin biosynthesis; staphyloxanthin from farnesyl diphosphate: step 4/5.</text>
</comment>
<evidence type="ECO:0000256" key="2">
    <source>
        <dbReference type="ARBA" id="ARBA00022475"/>
    </source>
</evidence>
<evidence type="ECO:0000256" key="10">
    <source>
        <dbReference type="SAM" id="MobiDB-lite"/>
    </source>
</evidence>
<evidence type="ECO:0000313" key="12">
    <source>
        <dbReference type="EMBL" id="GES29258.1"/>
    </source>
</evidence>
<dbReference type="PANTHER" id="PTHR43646">
    <property type="entry name" value="GLYCOSYLTRANSFERASE"/>
    <property type="match status" value="1"/>
</dbReference>
<comment type="function">
    <text evidence="6">Catalyzes the glycosylation of 4,4'-diaponeurosporenoate, i.e. the esterification of glucose at the C1'' position with the carboxyl group of 4,4'-diaponeurosporenic acid, to form glycosyl-4,4'-diaponeurosporenoate. This is a step in the biosynthesis of staphyloxanthin, an orange pigment present in most staphylococci strains.</text>
</comment>
<dbReference type="AlphaFoldDB" id="A0A5J4LF25"/>
<dbReference type="EMBL" id="BLAG01000005">
    <property type="protein sequence ID" value="GES29258.1"/>
    <property type="molecule type" value="Genomic_DNA"/>
</dbReference>
<dbReference type="GeneID" id="96750218"/>
<dbReference type="OrthoDB" id="9777873at2"/>
<feature type="domain" description="Glycosyltransferase 2-like" evidence="11">
    <location>
        <begin position="13"/>
        <end position="139"/>
    </location>
</feature>
<dbReference type="SUPFAM" id="SSF53448">
    <property type="entry name" value="Nucleotide-diphospho-sugar transferases"/>
    <property type="match status" value="1"/>
</dbReference>
<dbReference type="InterPro" id="IPR001173">
    <property type="entry name" value="Glyco_trans_2-like"/>
</dbReference>
<dbReference type="GO" id="GO:0005886">
    <property type="term" value="C:plasma membrane"/>
    <property type="evidence" value="ECO:0007669"/>
    <property type="project" value="UniProtKB-SubCell"/>
</dbReference>
<reference evidence="12 13" key="1">
    <citation type="submission" date="2019-10" db="EMBL/GenBank/DDBJ databases">
        <title>Whole genome shotgun sequence of Streptomyces angustmyceticus NBRC 3934.</title>
        <authorList>
            <person name="Hosoyama A."/>
            <person name="Ichikawa N."/>
            <person name="Kimura A."/>
            <person name="Kitahashi Y."/>
            <person name="Komaki H."/>
            <person name="Uohara A."/>
        </authorList>
    </citation>
    <scope>NUCLEOTIDE SEQUENCE [LARGE SCALE GENOMIC DNA]</scope>
    <source>
        <strain evidence="12 13">NBRC 3934</strain>
    </source>
</reference>
<dbReference type="Pfam" id="PF00535">
    <property type="entry name" value="Glycos_transf_2"/>
    <property type="match status" value="1"/>
</dbReference>
<evidence type="ECO:0000256" key="6">
    <source>
        <dbReference type="ARBA" id="ARBA00037281"/>
    </source>
</evidence>
<evidence type="ECO:0000256" key="1">
    <source>
        <dbReference type="ARBA" id="ARBA00004236"/>
    </source>
</evidence>
<feature type="compositionally biased region" description="Low complexity" evidence="10">
    <location>
        <begin position="270"/>
        <end position="279"/>
    </location>
</feature>
<accession>A0A5J4LF25</accession>
<dbReference type="RefSeq" id="WP_086715507.1">
    <property type="nucleotide sequence ID" value="NZ_BLAG01000005.1"/>
</dbReference>
<sequence length="296" mass="30999">MKRPPPPPSALAVVIPAHNEAHELPAALAALRMALRHPEAAAVPVVTVVAADACTDTTAAIAAHWGAAIVELPAHNVGAARAAGVACALRLLGSRAERAWIATTDADSLVPPRWLAHQLRCARQGWHCVVGTVRIRPHAALAPRTAARHRAHYFAGRPAPPHPWGHPHVHGANLGVAAAPYRATGGFAALAHGEDRALVAALEQRAYRILRTDACPVHTSARPDSRAPHGFGAFLRRIALDDTPQGDMPLRAADPEAEQPSTARDERGRPAASPSGGAAVERACQKATAPAQRPSP</sequence>
<feature type="region of interest" description="Disordered" evidence="10">
    <location>
        <begin position="243"/>
        <end position="296"/>
    </location>
</feature>
<keyword evidence="5" id="KW-0472">Membrane</keyword>
<keyword evidence="4 12" id="KW-0808">Transferase</keyword>
<keyword evidence="13" id="KW-1185">Reference proteome</keyword>
<dbReference type="InterPro" id="IPR029044">
    <property type="entry name" value="Nucleotide-diphossugar_trans"/>
</dbReference>
<evidence type="ECO:0000256" key="3">
    <source>
        <dbReference type="ARBA" id="ARBA00022676"/>
    </source>
</evidence>
<evidence type="ECO:0000256" key="7">
    <source>
        <dbReference type="ARBA" id="ARBA00037904"/>
    </source>
</evidence>
<name>A0A5J4LF25_9ACTN</name>
<gene>
    <name evidence="12" type="primary">gtrB</name>
    <name evidence="12" type="ORF">San01_17450</name>
</gene>
<protein>
    <recommendedName>
        <fullName evidence="9">4,4'-diaponeurosporenoate glycosyltransferase</fullName>
    </recommendedName>
</protein>
<evidence type="ECO:0000259" key="11">
    <source>
        <dbReference type="Pfam" id="PF00535"/>
    </source>
</evidence>
<evidence type="ECO:0000256" key="8">
    <source>
        <dbReference type="ARBA" id="ARBA00038120"/>
    </source>
</evidence>
<comment type="subcellular location">
    <subcellularLocation>
        <location evidence="1">Cell membrane</location>
    </subcellularLocation>
</comment>
<dbReference type="Proteomes" id="UP000325598">
    <property type="component" value="Unassembled WGS sequence"/>
</dbReference>